<evidence type="ECO:0000256" key="1">
    <source>
        <dbReference type="ARBA" id="ARBA00006217"/>
    </source>
</evidence>
<dbReference type="InterPro" id="IPR001765">
    <property type="entry name" value="Carbonic_anhydrase"/>
</dbReference>
<gene>
    <name evidence="7" type="ORF">DFP97_101244</name>
</gene>
<evidence type="ECO:0000313" key="8">
    <source>
        <dbReference type="Proteomes" id="UP000252415"/>
    </source>
</evidence>
<evidence type="ECO:0000256" key="5">
    <source>
        <dbReference type="ARBA" id="ARBA00048348"/>
    </source>
</evidence>
<feature type="binding site" evidence="6">
    <location>
        <position position="102"/>
    </location>
    <ligand>
        <name>Zn(2+)</name>
        <dbReference type="ChEBI" id="CHEBI:29105"/>
    </ligand>
</feature>
<dbReference type="Proteomes" id="UP000252415">
    <property type="component" value="Unassembled WGS sequence"/>
</dbReference>
<dbReference type="Gene3D" id="3.40.1050.10">
    <property type="entry name" value="Carbonic anhydrase"/>
    <property type="match status" value="1"/>
</dbReference>
<accession>A0A368W8K2</accession>
<evidence type="ECO:0000256" key="2">
    <source>
        <dbReference type="ARBA" id="ARBA00012925"/>
    </source>
</evidence>
<proteinExistence type="inferred from homology"/>
<dbReference type="InterPro" id="IPR036874">
    <property type="entry name" value="Carbonic_anhydrase_sf"/>
</dbReference>
<dbReference type="PANTHER" id="PTHR43175">
    <property type="entry name" value="CARBONIC ANHYDRASE"/>
    <property type="match status" value="1"/>
</dbReference>
<dbReference type="PANTHER" id="PTHR43175:SF3">
    <property type="entry name" value="CARBON DISULFIDE HYDROLASE"/>
    <property type="match status" value="1"/>
</dbReference>
<keyword evidence="3 6" id="KW-0479">Metal-binding</keyword>
<dbReference type="SUPFAM" id="SSF53056">
    <property type="entry name" value="beta-carbonic anhydrase, cab"/>
    <property type="match status" value="1"/>
</dbReference>
<dbReference type="CDD" id="cd03379">
    <property type="entry name" value="beta_CA_cladeD"/>
    <property type="match status" value="1"/>
</dbReference>
<dbReference type="SMART" id="SM00947">
    <property type="entry name" value="Pro_CA"/>
    <property type="match status" value="1"/>
</dbReference>
<dbReference type="GO" id="GO:0004089">
    <property type="term" value="F:carbonate dehydratase activity"/>
    <property type="evidence" value="ECO:0007669"/>
    <property type="project" value="UniProtKB-EC"/>
</dbReference>
<comment type="catalytic activity">
    <reaction evidence="5">
        <text>hydrogencarbonate + H(+) = CO2 + H2O</text>
        <dbReference type="Rhea" id="RHEA:10748"/>
        <dbReference type="ChEBI" id="CHEBI:15377"/>
        <dbReference type="ChEBI" id="CHEBI:15378"/>
        <dbReference type="ChEBI" id="CHEBI:16526"/>
        <dbReference type="ChEBI" id="CHEBI:17544"/>
        <dbReference type="EC" id="4.2.1.1"/>
    </reaction>
</comment>
<dbReference type="EMBL" id="QPJD01000001">
    <property type="protein sequence ID" value="RCW51899.1"/>
    <property type="molecule type" value="Genomic_DNA"/>
</dbReference>
<comment type="caution">
    <text evidence="7">The sequence shown here is derived from an EMBL/GenBank/DDBJ whole genome shotgun (WGS) entry which is preliminary data.</text>
</comment>
<sequence>MREIGNLSQILHDNESFIDNKGYEKYQTTKYPDKRMVILACMDTRLVGLLEKSMGIEQGQAIIVRVAGAQIRHPFGSIMQSILVAIHMLKAEEVVVVGHHDCGMQCATKQAFVEKLTENGVSEFNIRMAEHSGFKLDQWLEKFDNVYDSVQQSVSMIANHPFLSEIGIPVHGLVIDPHTGKLELVVNGDQQELKMEGIK</sequence>
<evidence type="ECO:0000256" key="3">
    <source>
        <dbReference type="ARBA" id="ARBA00022723"/>
    </source>
</evidence>
<dbReference type="GO" id="GO:0008270">
    <property type="term" value="F:zinc ion binding"/>
    <property type="evidence" value="ECO:0007669"/>
    <property type="project" value="InterPro"/>
</dbReference>
<name>A0A368W8K2_9BACL</name>
<feature type="binding site" evidence="6">
    <location>
        <position position="41"/>
    </location>
    <ligand>
        <name>Zn(2+)</name>
        <dbReference type="ChEBI" id="CHEBI:29105"/>
    </ligand>
</feature>
<dbReference type="EC" id="4.2.1.1" evidence="2"/>
<dbReference type="AlphaFoldDB" id="A0A368W8K2"/>
<comment type="similarity">
    <text evidence="1">Belongs to the beta-class carbonic anhydrase family.</text>
</comment>
<feature type="binding site" evidence="6">
    <location>
        <position position="99"/>
    </location>
    <ligand>
        <name>Zn(2+)</name>
        <dbReference type="ChEBI" id="CHEBI:29105"/>
    </ligand>
</feature>
<evidence type="ECO:0000256" key="6">
    <source>
        <dbReference type="PIRSR" id="PIRSR601765-1"/>
    </source>
</evidence>
<feature type="binding site" evidence="6">
    <location>
        <position position="43"/>
    </location>
    <ligand>
        <name>Zn(2+)</name>
        <dbReference type="ChEBI" id="CHEBI:29105"/>
    </ligand>
</feature>
<reference evidence="7 8" key="1">
    <citation type="submission" date="2018-07" db="EMBL/GenBank/DDBJ databases">
        <title>Genomic Encyclopedia of Type Strains, Phase III (KMG-III): the genomes of soil and plant-associated and newly described type strains.</title>
        <authorList>
            <person name="Whitman W."/>
        </authorList>
    </citation>
    <scope>NUCLEOTIDE SEQUENCE [LARGE SCALE GENOMIC DNA]</scope>
    <source>
        <strain evidence="7 8">CECT 7506</strain>
    </source>
</reference>
<keyword evidence="8" id="KW-1185">Reference proteome</keyword>
<evidence type="ECO:0000256" key="4">
    <source>
        <dbReference type="ARBA" id="ARBA00022833"/>
    </source>
</evidence>
<organism evidence="7 8">
    <name type="scientific">Paenibacillus prosopidis</name>
    <dbReference type="NCBI Taxonomy" id="630520"/>
    <lineage>
        <taxon>Bacteria</taxon>
        <taxon>Bacillati</taxon>
        <taxon>Bacillota</taxon>
        <taxon>Bacilli</taxon>
        <taxon>Bacillales</taxon>
        <taxon>Paenibacillaceae</taxon>
        <taxon>Paenibacillus</taxon>
    </lineage>
</organism>
<dbReference type="Pfam" id="PF00484">
    <property type="entry name" value="Pro_CA"/>
    <property type="match status" value="1"/>
</dbReference>
<protein>
    <recommendedName>
        <fullName evidence="2">carbonic anhydrase</fullName>
        <ecNumber evidence="2">4.2.1.1</ecNumber>
    </recommendedName>
</protein>
<evidence type="ECO:0000313" key="7">
    <source>
        <dbReference type="EMBL" id="RCW51899.1"/>
    </source>
</evidence>
<comment type="cofactor">
    <cofactor evidence="6">
        <name>Zn(2+)</name>
        <dbReference type="ChEBI" id="CHEBI:29105"/>
    </cofactor>
    <text evidence="6">Binds 1 zinc ion per subunit.</text>
</comment>
<keyword evidence="4 6" id="KW-0862">Zinc</keyword>